<dbReference type="InterPro" id="IPR015943">
    <property type="entry name" value="WD40/YVTN_repeat-like_dom_sf"/>
</dbReference>
<evidence type="ECO:0000256" key="2">
    <source>
        <dbReference type="ARBA" id="ARBA00022737"/>
    </source>
</evidence>
<dbReference type="Proteomes" id="UP000053257">
    <property type="component" value="Unassembled WGS sequence"/>
</dbReference>
<dbReference type="GO" id="GO:0080008">
    <property type="term" value="C:Cul4-RING E3 ubiquitin ligase complex"/>
    <property type="evidence" value="ECO:0007669"/>
    <property type="project" value="TreeGrafter"/>
</dbReference>
<organism evidence="5 6">
    <name type="scientific">Phlebiopsis gigantea (strain 11061_1 CR5-6)</name>
    <name type="common">White-rot fungus</name>
    <name type="synonym">Peniophora gigantea</name>
    <dbReference type="NCBI Taxonomy" id="745531"/>
    <lineage>
        <taxon>Eukaryota</taxon>
        <taxon>Fungi</taxon>
        <taxon>Dikarya</taxon>
        <taxon>Basidiomycota</taxon>
        <taxon>Agaricomycotina</taxon>
        <taxon>Agaricomycetes</taxon>
        <taxon>Polyporales</taxon>
        <taxon>Phanerochaetaceae</taxon>
        <taxon>Phlebiopsis</taxon>
    </lineage>
</organism>
<dbReference type="SUPFAM" id="SSF50978">
    <property type="entry name" value="WD40 repeat-like"/>
    <property type="match status" value="1"/>
</dbReference>
<evidence type="ECO:0000313" key="6">
    <source>
        <dbReference type="Proteomes" id="UP000053257"/>
    </source>
</evidence>
<dbReference type="Gene3D" id="2.80.10.50">
    <property type="match status" value="1"/>
</dbReference>
<dbReference type="OrthoDB" id="63070at2759"/>
<protein>
    <submittedName>
        <fullName evidence="5">Uncharacterized protein</fullName>
    </submittedName>
</protein>
<keyword evidence="1 3" id="KW-0853">WD repeat</keyword>
<feature type="repeat" description="WD" evidence="3">
    <location>
        <begin position="405"/>
        <end position="446"/>
    </location>
</feature>
<dbReference type="PROSITE" id="PS50294">
    <property type="entry name" value="WD_REPEATS_REGION"/>
    <property type="match status" value="2"/>
</dbReference>
<reference evidence="5 6" key="1">
    <citation type="journal article" date="2014" name="PLoS Genet.">
        <title>Analysis of the Phlebiopsis gigantea genome, transcriptome and secretome provides insight into its pioneer colonization strategies of wood.</title>
        <authorList>
            <person name="Hori C."/>
            <person name="Ishida T."/>
            <person name="Igarashi K."/>
            <person name="Samejima M."/>
            <person name="Suzuki H."/>
            <person name="Master E."/>
            <person name="Ferreira P."/>
            <person name="Ruiz-Duenas F.J."/>
            <person name="Held B."/>
            <person name="Canessa P."/>
            <person name="Larrondo L.F."/>
            <person name="Schmoll M."/>
            <person name="Druzhinina I.S."/>
            <person name="Kubicek C.P."/>
            <person name="Gaskell J.A."/>
            <person name="Kersten P."/>
            <person name="St John F."/>
            <person name="Glasner J."/>
            <person name="Sabat G."/>
            <person name="Splinter BonDurant S."/>
            <person name="Syed K."/>
            <person name="Yadav J."/>
            <person name="Mgbeahuruike A.C."/>
            <person name="Kovalchuk A."/>
            <person name="Asiegbu F.O."/>
            <person name="Lackner G."/>
            <person name="Hoffmeister D."/>
            <person name="Rencoret J."/>
            <person name="Gutierrez A."/>
            <person name="Sun H."/>
            <person name="Lindquist E."/>
            <person name="Barry K."/>
            <person name="Riley R."/>
            <person name="Grigoriev I.V."/>
            <person name="Henrissat B."/>
            <person name="Kues U."/>
            <person name="Berka R.M."/>
            <person name="Martinez A.T."/>
            <person name="Covert S.F."/>
            <person name="Blanchette R.A."/>
            <person name="Cullen D."/>
        </authorList>
    </citation>
    <scope>NUCLEOTIDE SEQUENCE [LARGE SCALE GENOMIC DNA]</scope>
    <source>
        <strain evidence="5 6">11061_1 CR5-6</strain>
    </source>
</reference>
<sequence length="966" mass="107886">MAMRSRELTQVGDSMDNTFVDATGSATIDSSAEDPPQVMSLLRDLIRDGAITVHPEDGDEEYIDIEHGLDDEDEDEDEAEEEAEDGVDDIEMDVEDADEDELEVLFGYHPINYPATVPRPHLHEAAQEAKEAGLKLLYSGEFGRLQHQIRSRNKAGNVAKLVLNRGRNSRPTYKEDLATDVIPNTDGTTVASYYANAYVGQYSSDSSFYYTCVRDFRLHIYDTTAPITPTNPSARISRIRNGIATQDHETSMKIIKTIRAHPGGWTITDSHLSPDNQRMIYASVSNIVYMVSTLDSSGVQTPINFADPARRDQHYNYDDRYGIWSCKFSADGNEVIAGGAGLVFVYDLLANKRTVKIQAHSDDINSCCWADSASGNVLVSASDDSFLKVWDRRSLGSTPTPSGVLIGHTEGITYVSAKGDGRYVISNGKDQVLRLWDLRMMRSNSDYEAVRGRHYGIPNFDYRRASYPKPRFKAHPKDCSVMQYTGHEVLRTLIRCHFSPAETTGGQYIYSGGADGRIHIWSLDGRVVQVLDRSRTLPMSCDPSEPDTIRRSQAYKRVCVRDVSWHSQQPILMSAGWLGGGWGTNESSVIARHEWKGLSKMGYHLEDHVEQQQSERAERAARRTVMRAMPGSFRNESDDDDISLEMLPSSVGAELGKPSYKAFSNLELSQQEAVRLTPCYNGALLEMHLSPIETALNMQLPPPSADLQTYGFPAGYFVIKNLANDRLLDVESDMVEDGTPLILWPETETSLVEDMRKPESNNQVFFIDTSGALCSRSAGHSIDVEEERLVIRHRRPVSHPFPNAYSHPLPRFSYDASARHITVTFASDPAYPVSATAATARSAWKDRVFLLTAIPLRKPRTIIDDASEILTSAISAPLSLFYRGVPSSPRPDEVFNSGDIDLREDEILEQERSEEGEVDDSLEKYRNVRVIGVAKEDDQVAGEKAKARREWVVIPLRSTRSRTGPI</sequence>
<keyword evidence="6" id="KW-1185">Reference proteome</keyword>
<proteinExistence type="predicted"/>
<keyword evidence="2" id="KW-0677">Repeat</keyword>
<dbReference type="Gene3D" id="2.130.10.10">
    <property type="entry name" value="YVTN repeat-like/Quinoprotein amine dehydrogenase"/>
    <property type="match status" value="1"/>
</dbReference>
<gene>
    <name evidence="5" type="ORF">PHLGIDRAFT_115756</name>
</gene>
<dbReference type="HOGENOM" id="CLU_014280_2_0_1"/>
<dbReference type="InterPro" id="IPR036322">
    <property type="entry name" value="WD40_repeat_dom_sf"/>
</dbReference>
<dbReference type="PANTHER" id="PTHR19847">
    <property type="entry name" value="DDB1- AND CUL4-ASSOCIATED FACTOR 11"/>
    <property type="match status" value="1"/>
</dbReference>
<name>A0A0C3S3J0_PHLG1</name>
<dbReference type="Pfam" id="PF00400">
    <property type="entry name" value="WD40"/>
    <property type="match status" value="3"/>
</dbReference>
<dbReference type="EMBL" id="KN840458">
    <property type="protein sequence ID" value="KIP10121.1"/>
    <property type="molecule type" value="Genomic_DNA"/>
</dbReference>
<dbReference type="InterPro" id="IPR020472">
    <property type="entry name" value="WD40_PAC1"/>
</dbReference>
<feature type="repeat" description="WD" evidence="3">
    <location>
        <begin position="357"/>
        <end position="391"/>
    </location>
</feature>
<dbReference type="InterPro" id="IPR001680">
    <property type="entry name" value="WD40_rpt"/>
</dbReference>
<evidence type="ECO:0000256" key="4">
    <source>
        <dbReference type="SAM" id="MobiDB-lite"/>
    </source>
</evidence>
<evidence type="ECO:0000256" key="3">
    <source>
        <dbReference type="PROSITE-ProRule" id="PRU00221"/>
    </source>
</evidence>
<accession>A0A0C3S3J0</accession>
<dbReference type="PROSITE" id="PS50082">
    <property type="entry name" value="WD_REPEATS_2"/>
    <property type="match status" value="2"/>
</dbReference>
<feature type="region of interest" description="Disordered" evidence="4">
    <location>
        <begin position="1"/>
        <end position="35"/>
    </location>
</feature>
<evidence type="ECO:0000256" key="1">
    <source>
        <dbReference type="ARBA" id="ARBA00022574"/>
    </source>
</evidence>
<dbReference type="SMART" id="SM00320">
    <property type="entry name" value="WD40"/>
    <property type="match status" value="6"/>
</dbReference>
<dbReference type="AlphaFoldDB" id="A0A0C3S3J0"/>
<evidence type="ECO:0000313" key="5">
    <source>
        <dbReference type="EMBL" id="KIP10121.1"/>
    </source>
</evidence>
<dbReference type="PANTHER" id="PTHR19847:SF7">
    <property type="entry name" value="DDB1- AND CUL4-ASSOCIATED FACTOR 11"/>
    <property type="match status" value="1"/>
</dbReference>
<dbReference type="STRING" id="745531.A0A0C3S3J0"/>
<dbReference type="SUPFAM" id="SSF50370">
    <property type="entry name" value="Ricin B-like lectins"/>
    <property type="match status" value="1"/>
</dbReference>
<dbReference type="InterPro" id="IPR051859">
    <property type="entry name" value="DCAF"/>
</dbReference>
<dbReference type="PRINTS" id="PR00320">
    <property type="entry name" value="GPROTEINBRPT"/>
</dbReference>
<dbReference type="GO" id="GO:0043161">
    <property type="term" value="P:proteasome-mediated ubiquitin-dependent protein catabolic process"/>
    <property type="evidence" value="ECO:0007669"/>
    <property type="project" value="TreeGrafter"/>
</dbReference>
<dbReference type="InterPro" id="IPR035992">
    <property type="entry name" value="Ricin_B-like_lectins"/>
</dbReference>